<dbReference type="InterPro" id="IPR019798">
    <property type="entry name" value="Ser_HO-MeTrfase_PLP_BS"/>
</dbReference>
<dbReference type="GO" id="GO:0004372">
    <property type="term" value="F:glycine hydroxymethyltransferase activity"/>
    <property type="evidence" value="ECO:0007669"/>
    <property type="project" value="TreeGrafter"/>
</dbReference>
<dbReference type="GO" id="GO:0032259">
    <property type="term" value="P:methylation"/>
    <property type="evidence" value="ECO:0007669"/>
    <property type="project" value="UniProtKB-KW"/>
</dbReference>
<dbReference type="InterPro" id="IPR039429">
    <property type="entry name" value="SHMT-like_dom"/>
</dbReference>
<keyword evidence="2" id="KW-0663">Pyridoxal phosphate</keyword>
<dbReference type="GO" id="GO:0005829">
    <property type="term" value="C:cytosol"/>
    <property type="evidence" value="ECO:0007669"/>
    <property type="project" value="TreeGrafter"/>
</dbReference>
<dbReference type="Gene3D" id="3.40.640.10">
    <property type="entry name" value="Type I PLP-dependent aspartate aminotransferase-like (Major domain)"/>
    <property type="match status" value="1"/>
</dbReference>
<dbReference type="Pfam" id="PF00464">
    <property type="entry name" value="SHMT"/>
    <property type="match status" value="1"/>
</dbReference>
<dbReference type="PROSITE" id="PS00096">
    <property type="entry name" value="SHMT"/>
    <property type="match status" value="1"/>
</dbReference>
<evidence type="ECO:0000313" key="4">
    <source>
        <dbReference type="EMBL" id="ETJ35545.1"/>
    </source>
</evidence>
<dbReference type="PANTHER" id="PTHR11680">
    <property type="entry name" value="SERINE HYDROXYMETHYLTRANSFERASE"/>
    <property type="match status" value="1"/>
</dbReference>
<dbReference type="GO" id="GO:0030170">
    <property type="term" value="F:pyridoxal phosphate binding"/>
    <property type="evidence" value="ECO:0007669"/>
    <property type="project" value="InterPro"/>
</dbReference>
<feature type="non-terminal residue" evidence="4">
    <location>
        <position position="1"/>
    </location>
</feature>
<dbReference type="InterPro" id="IPR049943">
    <property type="entry name" value="Ser_HO-MeTrfase-like"/>
</dbReference>
<evidence type="ECO:0000256" key="1">
    <source>
        <dbReference type="ARBA" id="ARBA00001933"/>
    </source>
</evidence>
<dbReference type="GO" id="GO:0008168">
    <property type="term" value="F:methyltransferase activity"/>
    <property type="evidence" value="ECO:0007669"/>
    <property type="project" value="UniProtKB-KW"/>
</dbReference>
<comment type="cofactor">
    <cofactor evidence="1">
        <name>pyridoxal 5'-phosphate</name>
        <dbReference type="ChEBI" id="CHEBI:597326"/>
    </cofactor>
</comment>
<dbReference type="EMBL" id="AZMM01010081">
    <property type="protein sequence ID" value="ETJ35545.1"/>
    <property type="molecule type" value="Genomic_DNA"/>
</dbReference>
<reference evidence="4" key="1">
    <citation type="submission" date="2013-12" db="EMBL/GenBank/DDBJ databases">
        <title>A Varibaculum cambriense genome reconstructed from a premature infant gut community with otherwise low bacterial novelty that shifts toward anaerobic metabolism during the third week of life.</title>
        <authorList>
            <person name="Brown C.T."/>
            <person name="Sharon I."/>
            <person name="Thomas B.C."/>
            <person name="Castelle C.J."/>
            <person name="Morowitz M.J."/>
            <person name="Banfield J.F."/>
        </authorList>
    </citation>
    <scope>NUCLEOTIDE SEQUENCE</scope>
</reference>
<sequence length="89" mass="9488">DMAHFAGLVAAGLHPNPVEYADIVTTTTHKTLRGPRGGMILCKEKYAKAIDKAIFPGIQGGPLMHVIAAKAVAFGEALQPEFKVYAQQV</sequence>
<feature type="non-terminal residue" evidence="4">
    <location>
        <position position="89"/>
    </location>
</feature>
<evidence type="ECO:0000256" key="2">
    <source>
        <dbReference type="ARBA" id="ARBA00022898"/>
    </source>
</evidence>
<dbReference type="SUPFAM" id="SSF53383">
    <property type="entry name" value="PLP-dependent transferases"/>
    <property type="match status" value="1"/>
</dbReference>
<dbReference type="GO" id="GO:0019264">
    <property type="term" value="P:glycine biosynthetic process from serine"/>
    <property type="evidence" value="ECO:0007669"/>
    <property type="project" value="TreeGrafter"/>
</dbReference>
<name>W1Y1J0_9ZZZZ</name>
<dbReference type="AlphaFoldDB" id="W1Y1J0"/>
<keyword evidence="4" id="KW-0489">Methyltransferase</keyword>
<dbReference type="InterPro" id="IPR015424">
    <property type="entry name" value="PyrdxlP-dep_Trfase"/>
</dbReference>
<evidence type="ECO:0000259" key="3">
    <source>
        <dbReference type="Pfam" id="PF00464"/>
    </source>
</evidence>
<feature type="domain" description="Serine hydroxymethyltransferase-like" evidence="3">
    <location>
        <begin position="1"/>
        <end position="89"/>
    </location>
</feature>
<dbReference type="PANTHER" id="PTHR11680:SF35">
    <property type="entry name" value="SERINE HYDROXYMETHYLTRANSFERASE 1"/>
    <property type="match status" value="1"/>
</dbReference>
<keyword evidence="4" id="KW-0808">Transferase</keyword>
<protein>
    <submittedName>
        <fullName evidence="4">Serine hydroxymethyltransferase</fullName>
    </submittedName>
</protein>
<accession>W1Y1J0</accession>
<gene>
    <name evidence="4" type="ORF">Q604_UNBC10081G0001</name>
</gene>
<dbReference type="InterPro" id="IPR015421">
    <property type="entry name" value="PyrdxlP-dep_Trfase_major"/>
</dbReference>
<organism evidence="4">
    <name type="scientific">human gut metagenome</name>
    <dbReference type="NCBI Taxonomy" id="408170"/>
    <lineage>
        <taxon>unclassified sequences</taxon>
        <taxon>metagenomes</taxon>
        <taxon>organismal metagenomes</taxon>
    </lineage>
</organism>
<dbReference type="GO" id="GO:0046653">
    <property type="term" value="P:tetrahydrofolate metabolic process"/>
    <property type="evidence" value="ECO:0007669"/>
    <property type="project" value="TreeGrafter"/>
</dbReference>
<comment type="caution">
    <text evidence="4">The sequence shown here is derived from an EMBL/GenBank/DDBJ whole genome shotgun (WGS) entry which is preliminary data.</text>
</comment>
<proteinExistence type="predicted"/>